<evidence type="ECO:0000313" key="2">
    <source>
        <dbReference type="Proteomes" id="UP000325081"/>
    </source>
</evidence>
<dbReference type="AlphaFoldDB" id="A0A5A7PHH9"/>
<accession>A0A5A7PHH9</accession>
<dbReference type="OrthoDB" id="1903104at2759"/>
<gene>
    <name evidence="1" type="ORF">STAS_08313</name>
</gene>
<protein>
    <submittedName>
        <fullName evidence="1">Neuropeptide Y receptor type 5</fullName>
    </submittedName>
</protein>
<evidence type="ECO:0000313" key="1">
    <source>
        <dbReference type="EMBL" id="GER32250.1"/>
    </source>
</evidence>
<keyword evidence="1" id="KW-0675">Receptor</keyword>
<proteinExistence type="predicted"/>
<keyword evidence="2" id="KW-1185">Reference proteome</keyword>
<reference evidence="2" key="1">
    <citation type="journal article" date="2019" name="Curr. Biol.">
        <title>Genome Sequence of Striga asiatica Provides Insight into the Evolution of Plant Parasitism.</title>
        <authorList>
            <person name="Yoshida S."/>
            <person name="Kim S."/>
            <person name="Wafula E.K."/>
            <person name="Tanskanen J."/>
            <person name="Kim Y.M."/>
            <person name="Honaas L."/>
            <person name="Yang Z."/>
            <person name="Spallek T."/>
            <person name="Conn C.E."/>
            <person name="Ichihashi Y."/>
            <person name="Cheong K."/>
            <person name="Cui S."/>
            <person name="Der J.P."/>
            <person name="Gundlach H."/>
            <person name="Jiao Y."/>
            <person name="Hori C."/>
            <person name="Ishida J.K."/>
            <person name="Kasahara H."/>
            <person name="Kiba T."/>
            <person name="Kim M.S."/>
            <person name="Koo N."/>
            <person name="Laohavisit A."/>
            <person name="Lee Y.H."/>
            <person name="Lumba S."/>
            <person name="McCourt P."/>
            <person name="Mortimer J.C."/>
            <person name="Mutuku J.M."/>
            <person name="Nomura T."/>
            <person name="Sasaki-Sekimoto Y."/>
            <person name="Seto Y."/>
            <person name="Wang Y."/>
            <person name="Wakatake T."/>
            <person name="Sakakibara H."/>
            <person name="Demura T."/>
            <person name="Yamaguchi S."/>
            <person name="Yoneyama K."/>
            <person name="Manabe R.I."/>
            <person name="Nelson D.C."/>
            <person name="Schulman A.H."/>
            <person name="Timko M.P."/>
            <person name="dePamphilis C.W."/>
            <person name="Choi D."/>
            <person name="Shirasu K."/>
        </authorList>
    </citation>
    <scope>NUCLEOTIDE SEQUENCE [LARGE SCALE GENOMIC DNA]</scope>
    <source>
        <strain evidence="2">cv. UVA1</strain>
    </source>
</reference>
<organism evidence="1 2">
    <name type="scientific">Striga asiatica</name>
    <name type="common">Asiatic witchweed</name>
    <name type="synonym">Buchnera asiatica</name>
    <dbReference type="NCBI Taxonomy" id="4170"/>
    <lineage>
        <taxon>Eukaryota</taxon>
        <taxon>Viridiplantae</taxon>
        <taxon>Streptophyta</taxon>
        <taxon>Embryophyta</taxon>
        <taxon>Tracheophyta</taxon>
        <taxon>Spermatophyta</taxon>
        <taxon>Magnoliopsida</taxon>
        <taxon>eudicotyledons</taxon>
        <taxon>Gunneridae</taxon>
        <taxon>Pentapetalae</taxon>
        <taxon>asterids</taxon>
        <taxon>lamiids</taxon>
        <taxon>Lamiales</taxon>
        <taxon>Orobanchaceae</taxon>
        <taxon>Buchnereae</taxon>
        <taxon>Striga</taxon>
    </lineage>
</organism>
<comment type="caution">
    <text evidence="1">The sequence shown here is derived from an EMBL/GenBank/DDBJ whole genome shotgun (WGS) entry which is preliminary data.</text>
</comment>
<sequence>MAVYTCFLCLYSVLWEGKLEEAAKTNMNLDPSNLSPLATSTPASWILHRFWLGEYIRKASAESVVILAAVEGDDQYHHSFLKCSLLMASSNLTKARQARLLSSLVLDILKASCGRAASISSRLTLRDLKISHALPTNGLNEDSQIMLLFDIWISVLLSFNVPHLGLSTFVPSSAKLLLFSAPLDNLLSFVATTTLGSLLELICCLVFESGDKSLEPASFSLVGPNVNAGSLK</sequence>
<dbReference type="EMBL" id="BKCP01004572">
    <property type="protein sequence ID" value="GER32250.1"/>
    <property type="molecule type" value="Genomic_DNA"/>
</dbReference>
<dbReference type="Proteomes" id="UP000325081">
    <property type="component" value="Unassembled WGS sequence"/>
</dbReference>
<name>A0A5A7PHH9_STRAF</name>